<evidence type="ECO:0000313" key="3">
    <source>
        <dbReference type="Proteomes" id="UP000026962"/>
    </source>
</evidence>
<dbReference type="EnsemblPlants" id="OPUNC05G06930.1">
    <property type="protein sequence ID" value="OPUNC05G06930.1"/>
    <property type="gene ID" value="OPUNC05G06930"/>
</dbReference>
<reference evidence="2" key="2">
    <citation type="submission" date="2018-05" db="EMBL/GenBank/DDBJ databases">
        <title>OpunRS2 (Oryza punctata Reference Sequence Version 2).</title>
        <authorList>
            <person name="Zhang J."/>
            <person name="Kudrna D."/>
            <person name="Lee S."/>
            <person name="Talag J."/>
            <person name="Welchert J."/>
            <person name="Wing R.A."/>
        </authorList>
    </citation>
    <scope>NUCLEOTIDE SEQUENCE [LARGE SCALE GENOMIC DNA]</scope>
</reference>
<dbReference type="Proteomes" id="UP000026962">
    <property type="component" value="Chromosome 5"/>
</dbReference>
<reference evidence="2" key="1">
    <citation type="submission" date="2015-04" db="UniProtKB">
        <authorList>
            <consortium name="EnsemblPlants"/>
        </authorList>
    </citation>
    <scope>IDENTIFICATION</scope>
</reference>
<feature type="region of interest" description="Disordered" evidence="1">
    <location>
        <begin position="104"/>
        <end position="126"/>
    </location>
</feature>
<evidence type="ECO:0000313" key="2">
    <source>
        <dbReference type="EnsemblPlants" id="OPUNC05G06930.1"/>
    </source>
</evidence>
<dbReference type="AlphaFoldDB" id="A0A0E0KZV2"/>
<keyword evidence="3" id="KW-1185">Reference proteome</keyword>
<dbReference type="OMA" id="YCKLSMR"/>
<sequence>MATEEEDLTNGDFPDDADVKSSPSSSLFDLDLTVFGDQWVASGRREEEEEEEEVDFAGADGGEAVNVASAEEDGRGGVGDGSGSVVAALGPAARLRGLLLRKLRKSKAGGGNPAGGGGTVSPEGQSGRFLVKVRANSMPRLEERAIAGGEEERRAATKPKEAARKYLNKITTSLARRRGGPDPAMVAAPTGKTPLRRSSMAAAAGRGIDGSAQHLQDGIESAIAHCKLSLRTATTAPS</sequence>
<feature type="region of interest" description="Disordered" evidence="1">
    <location>
        <begin position="42"/>
        <end position="63"/>
    </location>
</feature>
<feature type="compositionally biased region" description="Gly residues" evidence="1">
    <location>
        <begin position="108"/>
        <end position="119"/>
    </location>
</feature>
<feature type="region of interest" description="Disordered" evidence="1">
    <location>
        <begin position="175"/>
        <end position="197"/>
    </location>
</feature>
<feature type="compositionally biased region" description="Acidic residues" evidence="1">
    <location>
        <begin position="1"/>
        <end position="16"/>
    </location>
</feature>
<evidence type="ECO:0000256" key="1">
    <source>
        <dbReference type="SAM" id="MobiDB-lite"/>
    </source>
</evidence>
<dbReference type="PANTHER" id="PTHR33929">
    <property type="entry name" value="MEMBRANE-ASSOCIATED KINASE REGULATOR 2-RELATED"/>
    <property type="match status" value="1"/>
</dbReference>
<name>A0A0E0KZV2_ORYPU</name>
<feature type="region of interest" description="Disordered" evidence="1">
    <location>
        <begin position="1"/>
        <end position="25"/>
    </location>
</feature>
<accession>A0A0E0KZV2</accession>
<protein>
    <submittedName>
        <fullName evidence="2">Uncharacterized protein</fullName>
    </submittedName>
</protein>
<dbReference type="PANTHER" id="PTHR33929:SF1">
    <property type="entry name" value="MEMBRANE-ASSOCIATED KINASE REGULATOR 2-RELATED"/>
    <property type="match status" value="1"/>
</dbReference>
<dbReference type="GO" id="GO:0005886">
    <property type="term" value="C:plasma membrane"/>
    <property type="evidence" value="ECO:0007669"/>
    <property type="project" value="InterPro"/>
</dbReference>
<dbReference type="InterPro" id="IPR039619">
    <property type="entry name" value="MAKR2/5"/>
</dbReference>
<proteinExistence type="predicted"/>
<organism evidence="2">
    <name type="scientific">Oryza punctata</name>
    <name type="common">Red rice</name>
    <dbReference type="NCBI Taxonomy" id="4537"/>
    <lineage>
        <taxon>Eukaryota</taxon>
        <taxon>Viridiplantae</taxon>
        <taxon>Streptophyta</taxon>
        <taxon>Embryophyta</taxon>
        <taxon>Tracheophyta</taxon>
        <taxon>Spermatophyta</taxon>
        <taxon>Magnoliopsida</taxon>
        <taxon>Liliopsida</taxon>
        <taxon>Poales</taxon>
        <taxon>Poaceae</taxon>
        <taxon>BOP clade</taxon>
        <taxon>Oryzoideae</taxon>
        <taxon>Oryzeae</taxon>
        <taxon>Oryzinae</taxon>
        <taxon>Oryza</taxon>
    </lineage>
</organism>
<dbReference type="Gramene" id="OPUNC05G06930.1">
    <property type="protein sequence ID" value="OPUNC05G06930.1"/>
    <property type="gene ID" value="OPUNC05G06930"/>
</dbReference>
<dbReference type="HOGENOM" id="CLU_104379_0_0_1"/>